<evidence type="ECO:0000256" key="1">
    <source>
        <dbReference type="ARBA" id="ARBA00004752"/>
    </source>
</evidence>
<evidence type="ECO:0000313" key="13">
    <source>
        <dbReference type="Proteomes" id="UP000295043"/>
    </source>
</evidence>
<dbReference type="Pfam" id="PF03734">
    <property type="entry name" value="YkuD"/>
    <property type="match status" value="1"/>
</dbReference>
<keyword evidence="5" id="KW-0378">Hydrolase</keyword>
<dbReference type="PANTHER" id="PTHR30582:SF24">
    <property type="entry name" value="L,D-TRANSPEPTIDASE ERFK_SRFK-RELATED"/>
    <property type="match status" value="1"/>
</dbReference>
<dbReference type="GO" id="GO:0005576">
    <property type="term" value="C:extracellular region"/>
    <property type="evidence" value="ECO:0007669"/>
    <property type="project" value="TreeGrafter"/>
</dbReference>
<evidence type="ECO:0000259" key="11">
    <source>
        <dbReference type="PROSITE" id="PS52029"/>
    </source>
</evidence>
<evidence type="ECO:0000256" key="7">
    <source>
        <dbReference type="ARBA" id="ARBA00022984"/>
    </source>
</evidence>
<keyword evidence="7 9" id="KW-0573">Peptidoglycan synthesis</keyword>
<feature type="active site" description="Proton donor/acceptor" evidence="9">
    <location>
        <position position="164"/>
    </location>
</feature>
<evidence type="ECO:0000256" key="4">
    <source>
        <dbReference type="ARBA" id="ARBA00022679"/>
    </source>
</evidence>
<dbReference type="RefSeq" id="WP_132077142.1">
    <property type="nucleotide sequence ID" value="NZ_SLVU01000010.1"/>
</dbReference>
<protein>
    <submittedName>
        <fullName evidence="12">Lipoprotein-anchoring transpeptidase ErfK/SrfK</fullName>
    </submittedName>
</protein>
<dbReference type="AlphaFoldDB" id="A0A4R2BTX3"/>
<dbReference type="UniPathway" id="UPA00219"/>
<keyword evidence="4" id="KW-0808">Transferase</keyword>
<dbReference type="PANTHER" id="PTHR30582">
    <property type="entry name" value="L,D-TRANSPEPTIDASE"/>
    <property type="match status" value="1"/>
</dbReference>
<keyword evidence="12" id="KW-0449">Lipoprotein</keyword>
<organism evidence="12 13">
    <name type="scientific">Sinorhizobium americanum</name>
    <dbReference type="NCBI Taxonomy" id="194963"/>
    <lineage>
        <taxon>Bacteria</taxon>
        <taxon>Pseudomonadati</taxon>
        <taxon>Pseudomonadota</taxon>
        <taxon>Alphaproteobacteria</taxon>
        <taxon>Hyphomicrobiales</taxon>
        <taxon>Rhizobiaceae</taxon>
        <taxon>Sinorhizobium/Ensifer group</taxon>
        <taxon>Sinorhizobium</taxon>
    </lineage>
</organism>
<feature type="domain" description="L,D-TPase catalytic" evidence="11">
    <location>
        <begin position="70"/>
        <end position="204"/>
    </location>
</feature>
<comment type="similarity">
    <text evidence="2">Belongs to the YkuD family.</text>
</comment>
<reference evidence="12 13" key="1">
    <citation type="submission" date="2019-03" db="EMBL/GenBank/DDBJ databases">
        <title>Genomic Encyclopedia of Type Strains, Phase IV (KMG-V): Genome sequencing to study the core and pangenomes of soil and plant-associated prokaryotes.</title>
        <authorList>
            <person name="Whitman W."/>
        </authorList>
    </citation>
    <scope>NUCLEOTIDE SEQUENCE [LARGE SCALE GENOMIC DNA]</scope>
    <source>
        <strain evidence="12 13">23C40</strain>
    </source>
</reference>
<evidence type="ECO:0000313" key="12">
    <source>
        <dbReference type="EMBL" id="TCN29404.1"/>
    </source>
</evidence>
<dbReference type="GO" id="GO:0016757">
    <property type="term" value="F:glycosyltransferase activity"/>
    <property type="evidence" value="ECO:0007669"/>
    <property type="project" value="UniProtKB-KW"/>
</dbReference>
<dbReference type="InterPro" id="IPR005490">
    <property type="entry name" value="LD_TPept_cat_dom"/>
</dbReference>
<keyword evidence="8 9" id="KW-0961">Cell wall biogenesis/degradation</keyword>
<dbReference type="PROSITE" id="PS52029">
    <property type="entry name" value="LD_TPASE"/>
    <property type="match status" value="1"/>
</dbReference>
<accession>A0A4R2BTX3</accession>
<evidence type="ECO:0000256" key="6">
    <source>
        <dbReference type="ARBA" id="ARBA00022960"/>
    </source>
</evidence>
<dbReference type="GO" id="GO:0018104">
    <property type="term" value="P:peptidoglycan-protein cross-linking"/>
    <property type="evidence" value="ECO:0007669"/>
    <property type="project" value="TreeGrafter"/>
</dbReference>
<keyword evidence="3" id="KW-0328">Glycosyltransferase</keyword>
<dbReference type="GO" id="GO:0071972">
    <property type="term" value="F:peptidoglycan L,D-transpeptidase activity"/>
    <property type="evidence" value="ECO:0007669"/>
    <property type="project" value="TreeGrafter"/>
</dbReference>
<dbReference type="FunFam" id="2.40.440.10:FF:000002">
    <property type="entry name" value="L,D-transpeptidase ErfK/SrfK"/>
    <property type="match status" value="1"/>
</dbReference>
<evidence type="ECO:0000256" key="3">
    <source>
        <dbReference type="ARBA" id="ARBA00022676"/>
    </source>
</evidence>
<dbReference type="InterPro" id="IPR038063">
    <property type="entry name" value="Transpep_catalytic_dom"/>
</dbReference>
<keyword evidence="6 9" id="KW-0133">Cell shape</keyword>
<evidence type="ECO:0000256" key="9">
    <source>
        <dbReference type="PROSITE-ProRule" id="PRU01373"/>
    </source>
</evidence>
<dbReference type="InterPro" id="IPR050979">
    <property type="entry name" value="LD-transpeptidase"/>
</dbReference>
<dbReference type="GO" id="GO:0008360">
    <property type="term" value="P:regulation of cell shape"/>
    <property type="evidence" value="ECO:0007669"/>
    <property type="project" value="UniProtKB-UniRule"/>
</dbReference>
<dbReference type="EMBL" id="SLVU01000010">
    <property type="protein sequence ID" value="TCN29404.1"/>
    <property type="molecule type" value="Genomic_DNA"/>
</dbReference>
<evidence type="ECO:0000256" key="5">
    <source>
        <dbReference type="ARBA" id="ARBA00022801"/>
    </source>
</evidence>
<sequence>MGWTRRDIVLGGLASFGTVAVQKPTLAAASSYFSGTAVDNGVTFRSTNFAKIDKKWRRRVVRYFSSEPIGTVVVDTRHHFLYLIMENKTAIRYGVGVGREGFKWYGRATIDRKSHWPRWTPPPEMRERHPELPESVEGGSPKNPLGPRAMYLLRDGVDTGYRLHGTLEPGSIGKDASSGCIRMFNEDAIDLYQRCPIGTAVQVLPHIADQAESAAAQVSQASPVE</sequence>
<dbReference type="Gene3D" id="2.40.440.10">
    <property type="entry name" value="L,D-transpeptidase catalytic domain-like"/>
    <property type="match status" value="1"/>
</dbReference>
<feature type="region of interest" description="Disordered" evidence="10">
    <location>
        <begin position="116"/>
        <end position="144"/>
    </location>
</feature>
<dbReference type="Proteomes" id="UP000295043">
    <property type="component" value="Unassembled WGS sequence"/>
</dbReference>
<name>A0A4R2BTX3_9HYPH</name>
<evidence type="ECO:0000256" key="8">
    <source>
        <dbReference type="ARBA" id="ARBA00023316"/>
    </source>
</evidence>
<evidence type="ECO:0000256" key="10">
    <source>
        <dbReference type="SAM" id="MobiDB-lite"/>
    </source>
</evidence>
<evidence type="ECO:0000256" key="2">
    <source>
        <dbReference type="ARBA" id="ARBA00005992"/>
    </source>
</evidence>
<dbReference type="CDD" id="cd16913">
    <property type="entry name" value="YkuD_like"/>
    <property type="match status" value="1"/>
</dbReference>
<gene>
    <name evidence="12" type="ORF">EV184_11068</name>
</gene>
<feature type="active site" description="Nucleophile" evidence="9">
    <location>
        <position position="180"/>
    </location>
</feature>
<comment type="pathway">
    <text evidence="1 9">Cell wall biogenesis; peptidoglycan biosynthesis.</text>
</comment>
<dbReference type="GO" id="GO:0071555">
    <property type="term" value="P:cell wall organization"/>
    <property type="evidence" value="ECO:0007669"/>
    <property type="project" value="UniProtKB-UniRule"/>
</dbReference>
<dbReference type="SUPFAM" id="SSF141523">
    <property type="entry name" value="L,D-transpeptidase catalytic domain-like"/>
    <property type="match status" value="1"/>
</dbReference>
<comment type="caution">
    <text evidence="12">The sequence shown here is derived from an EMBL/GenBank/DDBJ whole genome shotgun (WGS) entry which is preliminary data.</text>
</comment>
<proteinExistence type="inferred from homology"/>